<feature type="region of interest" description="Disordered" evidence="1">
    <location>
        <begin position="124"/>
        <end position="145"/>
    </location>
</feature>
<keyword evidence="2" id="KW-1185">Reference proteome</keyword>
<feature type="compositionally biased region" description="Basic and acidic residues" evidence="1">
    <location>
        <begin position="215"/>
        <end position="226"/>
    </location>
</feature>
<feature type="compositionally biased region" description="Basic residues" evidence="1">
    <location>
        <begin position="227"/>
        <end position="242"/>
    </location>
</feature>
<evidence type="ECO:0000313" key="2">
    <source>
        <dbReference type="Proteomes" id="UP000887565"/>
    </source>
</evidence>
<evidence type="ECO:0000313" key="3">
    <source>
        <dbReference type="WBParaSite" id="nRc.2.0.1.t30530-RA"/>
    </source>
</evidence>
<feature type="compositionally biased region" description="Basic residues" evidence="1">
    <location>
        <begin position="348"/>
        <end position="368"/>
    </location>
</feature>
<dbReference type="Proteomes" id="UP000887565">
    <property type="component" value="Unplaced"/>
</dbReference>
<dbReference type="OMA" id="DQVHEEN"/>
<proteinExistence type="predicted"/>
<evidence type="ECO:0000256" key="1">
    <source>
        <dbReference type="SAM" id="MobiDB-lite"/>
    </source>
</evidence>
<organism evidence="2 3">
    <name type="scientific">Romanomermis culicivorax</name>
    <name type="common">Nematode worm</name>
    <dbReference type="NCBI Taxonomy" id="13658"/>
    <lineage>
        <taxon>Eukaryota</taxon>
        <taxon>Metazoa</taxon>
        <taxon>Ecdysozoa</taxon>
        <taxon>Nematoda</taxon>
        <taxon>Enoplea</taxon>
        <taxon>Dorylaimia</taxon>
        <taxon>Mermithida</taxon>
        <taxon>Mermithoidea</taxon>
        <taxon>Mermithidae</taxon>
        <taxon>Romanomermis</taxon>
    </lineage>
</organism>
<feature type="region of interest" description="Disordered" evidence="1">
    <location>
        <begin position="188"/>
        <end position="368"/>
    </location>
</feature>
<accession>A0A915JVU3</accession>
<reference evidence="3" key="1">
    <citation type="submission" date="2022-11" db="UniProtKB">
        <authorList>
            <consortium name="WormBaseParasite"/>
        </authorList>
    </citation>
    <scope>IDENTIFICATION</scope>
</reference>
<feature type="compositionally biased region" description="Low complexity" evidence="1">
    <location>
        <begin position="1"/>
        <end position="25"/>
    </location>
</feature>
<feature type="region of interest" description="Disordered" evidence="1">
    <location>
        <begin position="1"/>
        <end position="37"/>
    </location>
</feature>
<sequence length="368" mass="41175">MAVVSTTTVNRTRMTATTTTTGAVDDSVDNGPTTTMSGDKFVSMETILAALRRLVDRDNVDQVHEENLTAEVQAMCPQWDCPKWSDAVQLVREYLREGSLQGLCSETRTKGCWHLERGSSYRSTPAEQTGLCPEHRSAPTNRSTRRVNGLTKEQVFRLVCRILREDGRKYNDVYCLCNKCLGAKNGKVSRCRLPPNSKKSKHGQKNMQLLKGHRRLTEKIKAEKSANKKSRKSRSKSAKNRSARSQERRESAATTDAQKKEKSKSRKSSKSKGSSKKSGSKKGKKRASKRSKSRSTSKKNKDQKKGKRSGDEIAEVDGASRSKNKRRMSKKAKESGSKKSKGSDKNRSRSKKRQSKKRGSKKANKARA</sequence>
<feature type="compositionally biased region" description="Basic and acidic residues" evidence="1">
    <location>
        <begin position="331"/>
        <end position="347"/>
    </location>
</feature>
<dbReference type="AlphaFoldDB" id="A0A915JVU3"/>
<name>A0A915JVU3_ROMCU</name>
<protein>
    <submittedName>
        <fullName evidence="3">Uncharacterized protein</fullName>
    </submittedName>
</protein>
<feature type="compositionally biased region" description="Basic residues" evidence="1">
    <location>
        <begin position="261"/>
        <end position="307"/>
    </location>
</feature>
<dbReference type="WBParaSite" id="nRc.2.0.1.t30530-RA">
    <property type="protein sequence ID" value="nRc.2.0.1.t30530-RA"/>
    <property type="gene ID" value="nRc.2.0.1.g30530"/>
</dbReference>